<name>A0A0F9H2W7_9ZZZZ</name>
<dbReference type="EMBL" id="LAZR01018199">
    <property type="protein sequence ID" value="KKL97306.1"/>
    <property type="molecule type" value="Genomic_DNA"/>
</dbReference>
<comment type="caution">
    <text evidence="1">The sequence shown here is derived from an EMBL/GenBank/DDBJ whole genome shotgun (WGS) entry which is preliminary data.</text>
</comment>
<gene>
    <name evidence="1" type="ORF">LCGC14_1835770</name>
</gene>
<dbReference type="AlphaFoldDB" id="A0A0F9H2W7"/>
<feature type="non-terminal residue" evidence="1">
    <location>
        <position position="25"/>
    </location>
</feature>
<accession>A0A0F9H2W7</accession>
<organism evidence="1">
    <name type="scientific">marine sediment metagenome</name>
    <dbReference type="NCBI Taxonomy" id="412755"/>
    <lineage>
        <taxon>unclassified sequences</taxon>
        <taxon>metagenomes</taxon>
        <taxon>ecological metagenomes</taxon>
    </lineage>
</organism>
<sequence length="25" mass="2544">MRKHIAVLALASLAGPIAAQTSPQV</sequence>
<evidence type="ECO:0000313" key="1">
    <source>
        <dbReference type="EMBL" id="KKL97306.1"/>
    </source>
</evidence>
<proteinExistence type="predicted"/>
<protein>
    <submittedName>
        <fullName evidence="1">Uncharacterized protein</fullName>
    </submittedName>
</protein>
<reference evidence="1" key="1">
    <citation type="journal article" date="2015" name="Nature">
        <title>Complex archaea that bridge the gap between prokaryotes and eukaryotes.</title>
        <authorList>
            <person name="Spang A."/>
            <person name="Saw J.H."/>
            <person name="Jorgensen S.L."/>
            <person name="Zaremba-Niedzwiedzka K."/>
            <person name="Martijn J."/>
            <person name="Lind A.E."/>
            <person name="van Eijk R."/>
            <person name="Schleper C."/>
            <person name="Guy L."/>
            <person name="Ettema T.J."/>
        </authorList>
    </citation>
    <scope>NUCLEOTIDE SEQUENCE</scope>
</reference>